<keyword evidence="10" id="KW-1185">Reference proteome</keyword>
<feature type="region of interest" description="Disordered" evidence="7">
    <location>
        <begin position="299"/>
        <end position="318"/>
    </location>
</feature>
<evidence type="ECO:0000256" key="5">
    <source>
        <dbReference type="ARBA" id="ARBA00022840"/>
    </source>
</evidence>
<dbReference type="Proteomes" id="UP001155241">
    <property type="component" value="Unassembled WGS sequence"/>
</dbReference>
<evidence type="ECO:0000256" key="7">
    <source>
        <dbReference type="SAM" id="MobiDB-lite"/>
    </source>
</evidence>
<dbReference type="RefSeq" id="WP_252853705.1">
    <property type="nucleotide sequence ID" value="NZ_JAMXLR010000058.1"/>
</dbReference>
<sequence>MNPHPDKPADPRFVEIFNLVKAYPNPYGEAVRVVDGYDLVMREGEVVSVIGHSGCGKSTVLTMVAGLNEITAGSIAVGGREIDGPGPDRAVVFQSPCLLPWMTAFQNVMLGVDRVYAHGTKQQRKEIVEYYLAAVGLADARDKYPREMSGGMQQRVGIARAIALKPRMLLLDEPFGRLDSLTRMDLQDVILNILDRERITTMIITHDVDEAIYMSDRVCMMTNGPNARVGQLLDLPFARPRNRAAVLEHPLYYELRGALVSFLEQQDHRVPARESAQMEAGWDDTLHMVEALNETELEEEPIDETATHTENQLVGAGV</sequence>
<organism evidence="9 10">
    <name type="scientific">Aeoliella straminimaris</name>
    <dbReference type="NCBI Taxonomy" id="2954799"/>
    <lineage>
        <taxon>Bacteria</taxon>
        <taxon>Pseudomonadati</taxon>
        <taxon>Planctomycetota</taxon>
        <taxon>Planctomycetia</taxon>
        <taxon>Pirellulales</taxon>
        <taxon>Lacipirellulaceae</taxon>
        <taxon>Aeoliella</taxon>
    </lineage>
</organism>
<keyword evidence="2" id="KW-0813">Transport</keyword>
<dbReference type="GO" id="GO:0005886">
    <property type="term" value="C:plasma membrane"/>
    <property type="evidence" value="ECO:0007669"/>
    <property type="project" value="UniProtKB-SubCell"/>
</dbReference>
<evidence type="ECO:0000256" key="4">
    <source>
        <dbReference type="ARBA" id="ARBA00022741"/>
    </source>
</evidence>
<dbReference type="GO" id="GO:0005524">
    <property type="term" value="F:ATP binding"/>
    <property type="evidence" value="ECO:0007669"/>
    <property type="project" value="UniProtKB-KW"/>
</dbReference>
<keyword evidence="4" id="KW-0547">Nucleotide-binding</keyword>
<comment type="caution">
    <text evidence="9">The sequence shown here is derived from an EMBL/GenBank/DDBJ whole genome shotgun (WGS) entry which is preliminary data.</text>
</comment>
<dbReference type="Gene3D" id="3.40.50.300">
    <property type="entry name" value="P-loop containing nucleotide triphosphate hydrolases"/>
    <property type="match status" value="1"/>
</dbReference>
<dbReference type="InterPro" id="IPR017871">
    <property type="entry name" value="ABC_transporter-like_CS"/>
</dbReference>
<keyword evidence="6" id="KW-0472">Membrane</keyword>
<dbReference type="GO" id="GO:0016887">
    <property type="term" value="F:ATP hydrolysis activity"/>
    <property type="evidence" value="ECO:0007669"/>
    <property type="project" value="InterPro"/>
</dbReference>
<evidence type="ECO:0000256" key="1">
    <source>
        <dbReference type="ARBA" id="ARBA00004202"/>
    </source>
</evidence>
<dbReference type="InterPro" id="IPR003439">
    <property type="entry name" value="ABC_transporter-like_ATP-bd"/>
</dbReference>
<dbReference type="Pfam" id="PF00005">
    <property type="entry name" value="ABC_tran"/>
    <property type="match status" value="1"/>
</dbReference>
<evidence type="ECO:0000256" key="6">
    <source>
        <dbReference type="ARBA" id="ARBA00023136"/>
    </source>
</evidence>
<dbReference type="AlphaFoldDB" id="A0A9X2FFX3"/>
<keyword evidence="5 9" id="KW-0067">ATP-binding</keyword>
<dbReference type="SUPFAM" id="SSF52540">
    <property type="entry name" value="P-loop containing nucleoside triphosphate hydrolases"/>
    <property type="match status" value="1"/>
</dbReference>
<dbReference type="PANTHER" id="PTHR42788">
    <property type="entry name" value="TAURINE IMPORT ATP-BINDING PROTEIN-RELATED"/>
    <property type="match status" value="1"/>
</dbReference>
<accession>A0A9X2FFX3</accession>
<evidence type="ECO:0000256" key="3">
    <source>
        <dbReference type="ARBA" id="ARBA00022475"/>
    </source>
</evidence>
<dbReference type="EMBL" id="JAMXLR010000058">
    <property type="protein sequence ID" value="MCO6045589.1"/>
    <property type="molecule type" value="Genomic_DNA"/>
</dbReference>
<reference evidence="9" key="1">
    <citation type="submission" date="2022-06" db="EMBL/GenBank/DDBJ databases">
        <title>Aeoliella straminimaris, a novel planctomycete from sediments.</title>
        <authorList>
            <person name="Vitorino I.R."/>
            <person name="Lage O.M."/>
        </authorList>
    </citation>
    <scope>NUCLEOTIDE SEQUENCE</scope>
    <source>
        <strain evidence="9">ICT_H6.2</strain>
    </source>
</reference>
<evidence type="ECO:0000256" key="2">
    <source>
        <dbReference type="ARBA" id="ARBA00022448"/>
    </source>
</evidence>
<dbReference type="NCBIfam" id="TIGR01184">
    <property type="entry name" value="ntrCD"/>
    <property type="match status" value="1"/>
</dbReference>
<gene>
    <name evidence="9" type="ORF">NG895_16950</name>
</gene>
<proteinExistence type="predicted"/>
<evidence type="ECO:0000259" key="8">
    <source>
        <dbReference type="PROSITE" id="PS50893"/>
    </source>
</evidence>
<dbReference type="PANTHER" id="PTHR42788:SF7">
    <property type="entry name" value="NITRATE ABC TRANSPORTER ATP-BINDING PROTEIN"/>
    <property type="match status" value="1"/>
</dbReference>
<dbReference type="InterPro" id="IPR050166">
    <property type="entry name" value="ABC_transporter_ATP-bind"/>
</dbReference>
<dbReference type="InterPro" id="IPR005890">
    <property type="entry name" value="NO3_transporter_ATP-bd-like"/>
</dbReference>
<dbReference type="CDD" id="cd03293">
    <property type="entry name" value="ABC_NrtD_SsuB_transporters"/>
    <property type="match status" value="1"/>
</dbReference>
<feature type="domain" description="ABC transporter" evidence="8">
    <location>
        <begin position="14"/>
        <end position="248"/>
    </location>
</feature>
<dbReference type="InterPro" id="IPR003593">
    <property type="entry name" value="AAA+_ATPase"/>
</dbReference>
<evidence type="ECO:0000313" key="9">
    <source>
        <dbReference type="EMBL" id="MCO6045589.1"/>
    </source>
</evidence>
<dbReference type="PROSITE" id="PS50893">
    <property type="entry name" value="ABC_TRANSPORTER_2"/>
    <property type="match status" value="1"/>
</dbReference>
<name>A0A9X2FFX3_9BACT</name>
<comment type="subcellular location">
    <subcellularLocation>
        <location evidence="1">Cell membrane</location>
        <topology evidence="1">Peripheral membrane protein</topology>
    </subcellularLocation>
</comment>
<protein>
    <submittedName>
        <fullName evidence="9">ABC transporter ATP-binding protein</fullName>
    </submittedName>
</protein>
<dbReference type="InterPro" id="IPR027417">
    <property type="entry name" value="P-loop_NTPase"/>
</dbReference>
<evidence type="ECO:0000313" key="10">
    <source>
        <dbReference type="Proteomes" id="UP001155241"/>
    </source>
</evidence>
<dbReference type="PROSITE" id="PS00211">
    <property type="entry name" value="ABC_TRANSPORTER_1"/>
    <property type="match status" value="1"/>
</dbReference>
<keyword evidence="3" id="KW-1003">Cell membrane</keyword>
<dbReference type="GO" id="GO:0015112">
    <property type="term" value="F:nitrate transmembrane transporter activity"/>
    <property type="evidence" value="ECO:0007669"/>
    <property type="project" value="InterPro"/>
</dbReference>
<dbReference type="SMART" id="SM00382">
    <property type="entry name" value="AAA"/>
    <property type="match status" value="1"/>
</dbReference>